<dbReference type="RefSeq" id="WP_058699906.1">
    <property type="nucleotide sequence ID" value="NZ_CP013690.1"/>
</dbReference>
<evidence type="ECO:0000256" key="6">
    <source>
        <dbReference type="SAM" id="SignalP"/>
    </source>
</evidence>
<keyword evidence="5" id="KW-0998">Cell outer membrane</keyword>
<feature type="domain" description="SusD-like N-terminal" evidence="8">
    <location>
        <begin position="29"/>
        <end position="235"/>
    </location>
</feature>
<dbReference type="Pfam" id="PF14322">
    <property type="entry name" value="SusD-like_3"/>
    <property type="match status" value="1"/>
</dbReference>
<keyword evidence="3 6" id="KW-0732">Signal</keyword>
<dbReference type="Gene3D" id="1.25.40.390">
    <property type="match status" value="1"/>
</dbReference>
<dbReference type="KEGG" id="mod:AS202_18860"/>
<evidence type="ECO:0000256" key="4">
    <source>
        <dbReference type="ARBA" id="ARBA00023136"/>
    </source>
</evidence>
<reference evidence="9 10" key="1">
    <citation type="journal article" date="2016" name="J. Zhejiang Univ. Sci. B">
        <title>Antibiotic resistance mechanisms of Myroides sp.</title>
        <authorList>
            <person name="Hu S."/>
            <person name="Yuan S."/>
            <person name="Qu H."/>
            <person name="Jiang T."/>
            <person name="Zhou Y."/>
            <person name="Wang M."/>
            <person name="Ming D."/>
        </authorList>
    </citation>
    <scope>NUCLEOTIDE SEQUENCE [LARGE SCALE GENOMIC DNA]</scope>
    <source>
        <strain evidence="9 10">PR63039</strain>
    </source>
</reference>
<organism evidence="9 10">
    <name type="scientific">Myroides odoratimimus</name>
    <dbReference type="NCBI Taxonomy" id="76832"/>
    <lineage>
        <taxon>Bacteria</taxon>
        <taxon>Pseudomonadati</taxon>
        <taxon>Bacteroidota</taxon>
        <taxon>Flavobacteriia</taxon>
        <taxon>Flavobacteriales</taxon>
        <taxon>Flavobacteriaceae</taxon>
        <taxon>Myroides</taxon>
    </lineage>
</organism>
<dbReference type="EMBL" id="CP013690">
    <property type="protein sequence ID" value="ALU28080.1"/>
    <property type="molecule type" value="Genomic_DNA"/>
</dbReference>
<evidence type="ECO:0000313" key="9">
    <source>
        <dbReference type="EMBL" id="ALU28080.1"/>
    </source>
</evidence>
<gene>
    <name evidence="9" type="ORF">AS202_18860</name>
</gene>
<accession>A0AAI8C8S7</accession>
<evidence type="ECO:0000256" key="3">
    <source>
        <dbReference type="ARBA" id="ARBA00022729"/>
    </source>
</evidence>
<feature type="chain" id="PRO_5042570289" evidence="6">
    <location>
        <begin position="21"/>
        <end position="558"/>
    </location>
</feature>
<protein>
    <submittedName>
        <fullName evidence="9">Starch-binding protein</fullName>
    </submittedName>
</protein>
<evidence type="ECO:0000313" key="10">
    <source>
        <dbReference type="Proteomes" id="UP000069030"/>
    </source>
</evidence>
<evidence type="ECO:0000256" key="1">
    <source>
        <dbReference type="ARBA" id="ARBA00004442"/>
    </source>
</evidence>
<dbReference type="Proteomes" id="UP000069030">
    <property type="component" value="Chromosome"/>
</dbReference>
<dbReference type="AlphaFoldDB" id="A0AAI8C8S7"/>
<evidence type="ECO:0000259" key="8">
    <source>
        <dbReference type="Pfam" id="PF14322"/>
    </source>
</evidence>
<comment type="subcellular location">
    <subcellularLocation>
        <location evidence="1">Cell outer membrane</location>
    </subcellularLocation>
</comment>
<evidence type="ECO:0000259" key="7">
    <source>
        <dbReference type="Pfam" id="PF07980"/>
    </source>
</evidence>
<name>A0AAI8C8S7_9FLAO</name>
<sequence length="558" mass="63607">MKRYISNKTYKILFVTTIMAGVMSSCSKDFLDETTYGEVSPDKMTDPKNVERVIIGAYKMLNGQMDNASNAMNSPASNWSFGDVTSDDAYKGGGGTGDQGQIHRMELYQTDPTVIDIERKWSALYEGIKRVNDALRLLNQSVAFDPELKKQRQGELFFLRGHYYFELKKIYNRIPYIDEKVVNVEDYNRSNVEFTSEQLWQKIATDFDNASKVLPSKQAQIGRPTSIAAKAYLMKTMIYQKKWQEAYTISEEVMSSQYKLLSNFEDVFLPENDNSLEVIFAVQHSINDGDPNNYNGSIGDRLTAPGGPFYPQYGFHRPSQNLVNAFKTDANGLPVKDNVDVNSQDFVDPRLDYTIGRPGITYKGLGVTYDASWARDVATYGVYAPKKRIVSAKSPYYGATWPYVSALNYYIIRYAEVMLWKAEAAVELGKLEEARSIVNAIRKRAKESKYVMALDGKSYAANYKIGLYNDSWSNVNKAREAVQLESRLELAMEGERFFNLVRWGIADKVINQEYLEAEKHKRSFLTNAHFTKGKNEYFPIPQRYVDGATSKVEQNPNY</sequence>
<dbReference type="InterPro" id="IPR012944">
    <property type="entry name" value="SusD_RagB_dom"/>
</dbReference>
<dbReference type="SUPFAM" id="SSF48452">
    <property type="entry name" value="TPR-like"/>
    <property type="match status" value="1"/>
</dbReference>
<keyword evidence="4" id="KW-0472">Membrane</keyword>
<dbReference type="GO" id="GO:0009279">
    <property type="term" value="C:cell outer membrane"/>
    <property type="evidence" value="ECO:0007669"/>
    <property type="project" value="UniProtKB-SubCell"/>
</dbReference>
<dbReference type="Pfam" id="PF07980">
    <property type="entry name" value="SusD_RagB"/>
    <property type="match status" value="1"/>
</dbReference>
<evidence type="ECO:0000256" key="5">
    <source>
        <dbReference type="ARBA" id="ARBA00023237"/>
    </source>
</evidence>
<comment type="similarity">
    <text evidence="2">Belongs to the SusD family.</text>
</comment>
<dbReference type="InterPro" id="IPR033985">
    <property type="entry name" value="SusD-like_N"/>
</dbReference>
<dbReference type="PROSITE" id="PS51257">
    <property type="entry name" value="PROKAR_LIPOPROTEIN"/>
    <property type="match status" value="1"/>
</dbReference>
<proteinExistence type="inferred from homology"/>
<feature type="signal peptide" evidence="6">
    <location>
        <begin position="1"/>
        <end position="20"/>
    </location>
</feature>
<dbReference type="InterPro" id="IPR011990">
    <property type="entry name" value="TPR-like_helical_dom_sf"/>
</dbReference>
<evidence type="ECO:0000256" key="2">
    <source>
        <dbReference type="ARBA" id="ARBA00006275"/>
    </source>
</evidence>
<feature type="domain" description="RagB/SusD" evidence="7">
    <location>
        <begin position="277"/>
        <end position="558"/>
    </location>
</feature>